<reference evidence="1 2" key="1">
    <citation type="submission" date="2018-06" db="EMBL/GenBank/DDBJ databases">
        <authorList>
            <consortium name="Pathogen Informatics"/>
            <person name="Doyle S."/>
        </authorList>
    </citation>
    <scope>NUCLEOTIDE SEQUENCE [LARGE SCALE GENOMIC DNA]</scope>
    <source>
        <strain evidence="1 2">NCTC10698</strain>
    </source>
</reference>
<keyword evidence="2" id="KW-1185">Reference proteome</keyword>
<evidence type="ECO:0000313" key="1">
    <source>
        <dbReference type="EMBL" id="SUY76850.1"/>
    </source>
</evidence>
<evidence type="ECO:0000313" key="2">
    <source>
        <dbReference type="Proteomes" id="UP000255070"/>
    </source>
</evidence>
<dbReference type="RefSeq" id="WP_003077100.1">
    <property type="nucleotide sequence ID" value="NZ_BBJZ01000010.1"/>
</dbReference>
<name>A0A8B4S1X9_COMTE</name>
<dbReference type="AlphaFoldDB" id="A0A8B4S1X9"/>
<organism evidence="1 2">
    <name type="scientific">Comamonas testosteroni</name>
    <name type="common">Pseudomonas testosteroni</name>
    <dbReference type="NCBI Taxonomy" id="285"/>
    <lineage>
        <taxon>Bacteria</taxon>
        <taxon>Pseudomonadati</taxon>
        <taxon>Pseudomonadota</taxon>
        <taxon>Betaproteobacteria</taxon>
        <taxon>Burkholderiales</taxon>
        <taxon>Comamonadaceae</taxon>
        <taxon>Comamonas</taxon>
    </lineage>
</organism>
<accession>A0A8B4S1X9</accession>
<dbReference type="GeneID" id="64000032"/>
<proteinExistence type="predicted"/>
<dbReference type="Proteomes" id="UP000255070">
    <property type="component" value="Unassembled WGS sequence"/>
</dbReference>
<dbReference type="EMBL" id="UFXL01000001">
    <property type="protein sequence ID" value="SUY76850.1"/>
    <property type="molecule type" value="Genomic_DNA"/>
</dbReference>
<sequence>MNFATSVGVARLEDKLGGAITSFNLEIRIHCADCGQKLQFPRLEPDMDREGAHCSLDGLEAGIATSPKDCAPIRQDGCDKASGVKYTPCLLMPKKAARIKLEITGVPVERLQGIS</sequence>
<comment type="caution">
    <text evidence="1">The sequence shown here is derived from an EMBL/GenBank/DDBJ whole genome shotgun (WGS) entry which is preliminary data.</text>
</comment>
<protein>
    <submittedName>
        <fullName evidence="1">Uncharacterized protein</fullName>
    </submittedName>
</protein>
<gene>
    <name evidence="1" type="ORF">NCTC10698_01846</name>
</gene>